<reference evidence="2 3" key="1">
    <citation type="submission" date="2020-04" db="EMBL/GenBank/DDBJ databases">
        <title>Flammeovirga sp. SR4, a novel species isolated from seawater.</title>
        <authorList>
            <person name="Wang X."/>
        </authorList>
    </citation>
    <scope>NUCLEOTIDE SEQUENCE [LARGE SCALE GENOMIC DNA]</scope>
    <source>
        <strain evidence="2 3">SR4</strain>
    </source>
</reference>
<protein>
    <submittedName>
        <fullName evidence="2">Uncharacterized protein</fullName>
    </submittedName>
</protein>
<feature type="chain" id="PRO_5031451329" evidence="1">
    <location>
        <begin position="23"/>
        <end position="636"/>
    </location>
</feature>
<dbReference type="Gene3D" id="3.20.20.80">
    <property type="entry name" value="Glycosidases"/>
    <property type="match status" value="1"/>
</dbReference>
<dbReference type="RefSeq" id="WP_168884118.1">
    <property type="nucleotide sequence ID" value="NZ_JABAIL010000006.1"/>
</dbReference>
<evidence type="ECO:0000313" key="3">
    <source>
        <dbReference type="Proteomes" id="UP000585050"/>
    </source>
</evidence>
<organism evidence="2 3">
    <name type="scientific">Flammeovirga agarivorans</name>
    <dbReference type="NCBI Taxonomy" id="2726742"/>
    <lineage>
        <taxon>Bacteria</taxon>
        <taxon>Pseudomonadati</taxon>
        <taxon>Bacteroidota</taxon>
        <taxon>Cytophagia</taxon>
        <taxon>Cytophagales</taxon>
        <taxon>Flammeovirgaceae</taxon>
        <taxon>Flammeovirga</taxon>
    </lineage>
</organism>
<keyword evidence="1" id="KW-0732">Signal</keyword>
<accession>A0A7X8XXN3</accession>
<proteinExistence type="predicted"/>
<sequence>MKHLKILSTIILFLSTYFNIIAQTTIQETADVFFPEKVVIALNHPYFNYAVNDAYLKGMKYETTFGEDSFNGKYRTSVPHVSLMTNPMENKDAYEFEMRSAKLMGIDAFKFEFRPLGSDFYIRQFKKIFAAYVKVAEEKEIDFKFTIAVEMNRNKNIPVTHMMMKVEKNLNELFETTNFSKKWLRTGNGKVIVFTKFTQKVIDEGLVKLYSKQFVKDPSLMEKVADVYSSLRNKLKDDVAFVYQADVVGNNYFVNQVLDHFPAVYTARGIQTYEKGIDNLKRICKNRKRPFVQSVFSDGQGVQLYSKVNNKKVEEGSKYAQTVQNRDLYIKGNNYKMTGTLRKLLEKGVNRDADAFCVSSWNFYDAGSHFAPEIHHGYGPGLLLNYYKNQWKNGVTTTQDEMVMVSFKNYMTGGLNKNTGITVKVNSRFYKLPEMDSVEIVTVLNEQGEVYCNNEFVGTAPKGVYAFYVPKEKGDIHVRVKRGKESVINYLVPKNIQAAEENIDFLTYTFSNLDRKFASFSQEIILNNEIEQMRKRFLISRQDQIDWKMAATERFITNLEAIQKYGHDSEKYLSIQDKNYKKYKLQIKSILEDLHYEIWCELEESAQNNKGMLTLDDDVDDVLKGYNILPGTQNLK</sequence>
<name>A0A7X8XXN3_9BACT</name>
<evidence type="ECO:0000256" key="1">
    <source>
        <dbReference type="SAM" id="SignalP"/>
    </source>
</evidence>
<dbReference type="EMBL" id="JABAIL010000006">
    <property type="protein sequence ID" value="NLR93407.1"/>
    <property type="molecule type" value="Genomic_DNA"/>
</dbReference>
<gene>
    <name evidence="2" type="ORF">HGP29_19580</name>
</gene>
<feature type="signal peptide" evidence="1">
    <location>
        <begin position="1"/>
        <end position="22"/>
    </location>
</feature>
<keyword evidence="3" id="KW-1185">Reference proteome</keyword>
<dbReference type="AlphaFoldDB" id="A0A7X8XXN3"/>
<comment type="caution">
    <text evidence="2">The sequence shown here is derived from an EMBL/GenBank/DDBJ whole genome shotgun (WGS) entry which is preliminary data.</text>
</comment>
<evidence type="ECO:0000313" key="2">
    <source>
        <dbReference type="EMBL" id="NLR93407.1"/>
    </source>
</evidence>
<dbReference type="Proteomes" id="UP000585050">
    <property type="component" value="Unassembled WGS sequence"/>
</dbReference>